<dbReference type="EMBL" id="RWJN01000220">
    <property type="protein sequence ID" value="TCD64718.1"/>
    <property type="molecule type" value="Genomic_DNA"/>
</dbReference>
<protein>
    <recommendedName>
        <fullName evidence="3">F-box domain-containing protein</fullName>
    </recommendedName>
</protein>
<accession>A0A4R0RLM2</accession>
<evidence type="ECO:0008006" key="3">
    <source>
        <dbReference type="Google" id="ProtNLM"/>
    </source>
</evidence>
<evidence type="ECO:0000313" key="1">
    <source>
        <dbReference type="EMBL" id="TCD64718.1"/>
    </source>
</evidence>
<organism evidence="1 2">
    <name type="scientific">Steccherinum ochraceum</name>
    <dbReference type="NCBI Taxonomy" id="92696"/>
    <lineage>
        <taxon>Eukaryota</taxon>
        <taxon>Fungi</taxon>
        <taxon>Dikarya</taxon>
        <taxon>Basidiomycota</taxon>
        <taxon>Agaricomycotina</taxon>
        <taxon>Agaricomycetes</taxon>
        <taxon>Polyporales</taxon>
        <taxon>Steccherinaceae</taxon>
        <taxon>Steccherinum</taxon>
    </lineage>
</organism>
<dbReference type="SUPFAM" id="SSF52047">
    <property type="entry name" value="RNI-like"/>
    <property type="match status" value="1"/>
</dbReference>
<sequence>MHRIFSIQEIVDNIVQCLAVRDTFSKKQASDARHRLHPLSAEIEKEVRNLGQAGRAFRHSCLNELWYHQDGIMQLLFMISVIQLQALNRPKFIDRAFLNRHRFAASYIPHPSPWVWALTRSLQPEDVPGVLFYSSRIREMSFTDKTDRVWLCQLSLDGPLPSALVLFPQLRVFAWIRNTRLPHGMDMDFVLNRTGDKLTVMAGAIHHRQRIKFMDMIQERRDHLSYLSFEDWDNLDREAGTREVAAHFFRDVLPGAKSLRQLHLRTSFQRYFNVWDVISKIPCLDKLTLRLTGAAIGPTSPASYGTLTTVIISVCDARLLCSLLEQVRFTRLQELKLDFYDDMDLTLVTLVPVVRSLLRSAVAACANSPLTSFTITSSLYLSYYKYKEAISAHSDTALEGFGLRDLRPLMEKFPKLEVLDLRLGCHWILGDDDLKEIGRVWGPTLQVLRLDPDGGWFSSTCVTVRGLKRFASQCPRLSVLGIQFVESLAVDDIPTVHMLLDRNNRETLRIRYTHNASSASFKLMDIARYLLHCFPSLRDIEVQ</sequence>
<dbReference type="Proteomes" id="UP000292702">
    <property type="component" value="Unassembled WGS sequence"/>
</dbReference>
<keyword evidence="2" id="KW-1185">Reference proteome</keyword>
<dbReference type="InterPro" id="IPR032675">
    <property type="entry name" value="LRR_dom_sf"/>
</dbReference>
<evidence type="ECO:0000313" key="2">
    <source>
        <dbReference type="Proteomes" id="UP000292702"/>
    </source>
</evidence>
<dbReference type="Gene3D" id="3.80.10.10">
    <property type="entry name" value="Ribonuclease Inhibitor"/>
    <property type="match status" value="1"/>
</dbReference>
<dbReference type="AlphaFoldDB" id="A0A4R0RLM2"/>
<gene>
    <name evidence="1" type="ORF">EIP91_003761</name>
</gene>
<proteinExistence type="predicted"/>
<reference evidence="1 2" key="1">
    <citation type="submission" date="2018-11" db="EMBL/GenBank/DDBJ databases">
        <title>Genome assembly of Steccherinum ochraceum LE-BIN_3174, the white-rot fungus of the Steccherinaceae family (The Residual Polyporoid clade, Polyporales, Basidiomycota).</title>
        <authorList>
            <person name="Fedorova T.V."/>
            <person name="Glazunova O.A."/>
            <person name="Landesman E.O."/>
            <person name="Moiseenko K.V."/>
            <person name="Psurtseva N.V."/>
            <person name="Savinova O.S."/>
            <person name="Shakhova N.V."/>
            <person name="Tyazhelova T.V."/>
            <person name="Vasina D.V."/>
        </authorList>
    </citation>
    <scope>NUCLEOTIDE SEQUENCE [LARGE SCALE GENOMIC DNA]</scope>
    <source>
        <strain evidence="1 2">LE-BIN_3174</strain>
    </source>
</reference>
<comment type="caution">
    <text evidence="1">The sequence shown here is derived from an EMBL/GenBank/DDBJ whole genome shotgun (WGS) entry which is preliminary data.</text>
</comment>
<name>A0A4R0RLM2_9APHY</name>